<keyword evidence="2" id="KW-0378">Hydrolase</keyword>
<dbReference type="Pfam" id="PF02739">
    <property type="entry name" value="5_3_exonuc_N"/>
    <property type="match status" value="1"/>
</dbReference>
<dbReference type="InterPro" id="IPR036279">
    <property type="entry name" value="5-3_exonuclease_C_sf"/>
</dbReference>
<keyword evidence="1" id="KW-0540">Nuclease</keyword>
<evidence type="ECO:0000256" key="4">
    <source>
        <dbReference type="ARBA" id="ARBA00049957"/>
    </source>
</evidence>
<dbReference type="AlphaFoldDB" id="A0A3N9P8Z3"/>
<name>A0A3N9P8Z3_9BACL</name>
<dbReference type="InterPro" id="IPR029060">
    <property type="entry name" value="PIN-like_dom_sf"/>
</dbReference>
<dbReference type="FunFam" id="1.10.150.20:FF:000003">
    <property type="entry name" value="DNA polymerase I"/>
    <property type="match status" value="1"/>
</dbReference>
<feature type="domain" description="5'-3' exonuclease" evidence="6">
    <location>
        <begin position="7"/>
        <end position="268"/>
    </location>
</feature>
<dbReference type="InterPro" id="IPR038969">
    <property type="entry name" value="FEN"/>
</dbReference>
<dbReference type="GO" id="GO:0033567">
    <property type="term" value="P:DNA replication, Okazaki fragment processing"/>
    <property type="evidence" value="ECO:0007669"/>
    <property type="project" value="InterPro"/>
</dbReference>
<dbReference type="InterPro" id="IPR008918">
    <property type="entry name" value="HhH2"/>
</dbReference>
<dbReference type="Proteomes" id="UP000282529">
    <property type="component" value="Unassembled WGS sequence"/>
</dbReference>
<comment type="function">
    <text evidence="4">5'-3' exonuclease acting preferentially on double-stranded DNA.</text>
</comment>
<dbReference type="RefSeq" id="WP_124694733.1">
    <property type="nucleotide sequence ID" value="NZ_JBHUFE010000008.1"/>
</dbReference>
<evidence type="ECO:0000313" key="8">
    <source>
        <dbReference type="Proteomes" id="UP000282529"/>
    </source>
</evidence>
<proteinExistence type="predicted"/>
<dbReference type="SUPFAM" id="SSF47807">
    <property type="entry name" value="5' to 3' exonuclease, C-terminal subdomain"/>
    <property type="match status" value="1"/>
</dbReference>
<evidence type="ECO:0000256" key="3">
    <source>
        <dbReference type="ARBA" id="ARBA00023125"/>
    </source>
</evidence>
<keyword evidence="8" id="KW-1185">Reference proteome</keyword>
<dbReference type="SUPFAM" id="SSF88723">
    <property type="entry name" value="PIN domain-like"/>
    <property type="match status" value="1"/>
</dbReference>
<organism evidence="7 8">
    <name type="scientific">Paenibacillus rhizophilus</name>
    <dbReference type="NCBI Taxonomy" id="1850366"/>
    <lineage>
        <taxon>Bacteria</taxon>
        <taxon>Bacillati</taxon>
        <taxon>Bacillota</taxon>
        <taxon>Bacilli</taxon>
        <taxon>Bacillales</taxon>
        <taxon>Paenibacillaceae</taxon>
        <taxon>Paenibacillus</taxon>
    </lineage>
</organism>
<dbReference type="Gene3D" id="3.40.50.1010">
    <property type="entry name" value="5'-nuclease"/>
    <property type="match status" value="1"/>
</dbReference>
<comment type="caution">
    <text evidence="7">The sequence shown here is derived from an EMBL/GenBank/DDBJ whole genome shotgun (WGS) entry which is preliminary data.</text>
</comment>
<dbReference type="OrthoDB" id="9806424at2"/>
<dbReference type="EMBL" id="RQPI01000002">
    <property type="protein sequence ID" value="RQW12698.1"/>
    <property type="molecule type" value="Genomic_DNA"/>
</dbReference>
<evidence type="ECO:0000256" key="5">
    <source>
        <dbReference type="ARBA" id="ARBA00050026"/>
    </source>
</evidence>
<dbReference type="InterPro" id="IPR020046">
    <property type="entry name" value="5-3_exonucl_a-hlix_arch_N"/>
</dbReference>
<dbReference type="GO" id="GO:0008409">
    <property type="term" value="F:5'-3' exonuclease activity"/>
    <property type="evidence" value="ECO:0007669"/>
    <property type="project" value="InterPro"/>
</dbReference>
<dbReference type="CDD" id="cd09898">
    <property type="entry name" value="H3TH_53EXO"/>
    <property type="match status" value="1"/>
</dbReference>
<evidence type="ECO:0000259" key="6">
    <source>
        <dbReference type="SMART" id="SM00475"/>
    </source>
</evidence>
<accession>A0A3N9P8Z3</accession>
<gene>
    <name evidence="7" type="ORF">EH198_06510</name>
</gene>
<dbReference type="CDD" id="cd09859">
    <property type="entry name" value="PIN_53EXO"/>
    <property type="match status" value="1"/>
</dbReference>
<dbReference type="SMART" id="SM00279">
    <property type="entry name" value="HhH2"/>
    <property type="match status" value="1"/>
</dbReference>
<dbReference type="Gene3D" id="1.10.150.20">
    <property type="entry name" value="5' to 3' exonuclease, C-terminal subdomain"/>
    <property type="match status" value="1"/>
</dbReference>
<dbReference type="PANTHER" id="PTHR42646:SF2">
    <property type="entry name" value="5'-3' EXONUCLEASE FAMILY PROTEIN"/>
    <property type="match status" value="1"/>
</dbReference>
<dbReference type="GO" id="GO:0017108">
    <property type="term" value="F:5'-flap endonuclease activity"/>
    <property type="evidence" value="ECO:0007669"/>
    <property type="project" value="InterPro"/>
</dbReference>
<reference evidence="7 8" key="1">
    <citation type="submission" date="2018-11" db="EMBL/GenBank/DDBJ databases">
        <title>Genome sequence of strain 7197.</title>
        <authorList>
            <person name="Gao J."/>
            <person name="Sun J."/>
        </authorList>
    </citation>
    <scope>NUCLEOTIDE SEQUENCE [LARGE SCALE GENOMIC DNA]</scope>
    <source>
        <strain evidence="7 8">7197</strain>
    </source>
</reference>
<dbReference type="PANTHER" id="PTHR42646">
    <property type="entry name" value="FLAP ENDONUCLEASE XNI"/>
    <property type="match status" value="1"/>
</dbReference>
<protein>
    <recommendedName>
        <fullName evidence="5">5'-3' exonuclease</fullName>
    </recommendedName>
</protein>
<evidence type="ECO:0000256" key="1">
    <source>
        <dbReference type="ARBA" id="ARBA00022722"/>
    </source>
</evidence>
<dbReference type="InterPro" id="IPR020045">
    <property type="entry name" value="DNA_polI_H3TH"/>
</dbReference>
<dbReference type="GO" id="GO:0003677">
    <property type="term" value="F:DNA binding"/>
    <property type="evidence" value="ECO:0007669"/>
    <property type="project" value="UniProtKB-KW"/>
</dbReference>
<dbReference type="InterPro" id="IPR002421">
    <property type="entry name" value="5-3_exonuclease"/>
</dbReference>
<keyword evidence="3" id="KW-0238">DNA-binding</keyword>
<dbReference type="SMART" id="SM00475">
    <property type="entry name" value="53EXOc"/>
    <property type="match status" value="1"/>
</dbReference>
<sequence length="326" mass="36079">MSGEGRGRVMIVDGMALLFRAYYATAYGGYIRKTSAGLPTNAVYGFLQYFFDAVSTFEPSHVVCCWDLGKSTFRTEKFGSYKSNRAEPPLELIPQFDLVKEVVAELGVPNVGIPGFEADDCIGTLASCFSGESEVYILTGDHDMLQLVNDRVRVVIMKKGRSNYKVYDPAALLEEKGLSPSQVVDLKGFMGDTSDNYPGVRGIGEKTALKLLAEYRTVEGVIENLHLLPKGVRSKIEADLDMLHLSRELAEIRCDVPLVCTLTECLWEVQRESAARKFKELEFGSLMYLIAAAEEELKEDGIVEIELPDWQSRSIGAGSVKNDPFA</sequence>
<evidence type="ECO:0000313" key="7">
    <source>
        <dbReference type="EMBL" id="RQW12698.1"/>
    </source>
</evidence>
<keyword evidence="7" id="KW-0269">Exonuclease</keyword>
<dbReference type="Pfam" id="PF01367">
    <property type="entry name" value="5_3_exonuc"/>
    <property type="match status" value="1"/>
</dbReference>
<evidence type="ECO:0000256" key="2">
    <source>
        <dbReference type="ARBA" id="ARBA00022801"/>
    </source>
</evidence>